<dbReference type="SUPFAM" id="SSF51445">
    <property type="entry name" value="(Trans)glycosidases"/>
    <property type="match status" value="1"/>
</dbReference>
<sequence>MKSLLIRNTAFAVILTFFTICVVYPVGAVEVINNKFGIHLAQPSETDIERARELVNGDTGSWGYVTLVVHADDKDVTKWQDIFDKLRARRLIPIIRLATTPIGENWERAKNEDAKNWANFLNKLNWVVKKRYIILFNEPNHATEWGGEVDVDSYADVAFEFAKVLKTSNEDNFVMMAGLDVSAPESKPNYMDAVNFFELTIARIGADNFNKYFDGLSSHSYPNPGFSGSAFGSGRGSIKTYEWELGVLGSLGIKDLPVFITETGWNGDVLSRSQIAENFRYAYEQVWLLDSRVVAVTPFVLNYQGEPFLKFSWVKFGEEGVYPEFDVVSSLEKKFGRPEVIEKGGIFFDELPTEIVEKSTYHLRIPVKNDGQAIWSKENGYGFLLDGLEPSKYLIGSFNTIRPDETKTIDLYINTDEQLENNTVKLVLYRDEEPAIESIIWSYKIVPLPSLLFNVSLFPKFGKDADEFELQIFNQLEELVFSRDKLSVLGGVGSIEKVDNIALGRKYRVVLLKKYYLPRQAFVVFEKEGNEVSFERMLPLDFDSDGAFGWGDVGAMFKDLKLLELWWF</sequence>
<evidence type="ECO:0000313" key="2">
    <source>
        <dbReference type="Proteomes" id="UP000231056"/>
    </source>
</evidence>
<dbReference type="Gene3D" id="3.20.20.80">
    <property type="entry name" value="Glycosidases"/>
    <property type="match status" value="1"/>
</dbReference>
<evidence type="ECO:0000313" key="1">
    <source>
        <dbReference type="EMBL" id="PIQ73132.1"/>
    </source>
</evidence>
<organism evidence="1 2">
    <name type="scientific">Candidatus Roizmanbacteria bacterium CG11_big_fil_rev_8_21_14_0_20_36_8</name>
    <dbReference type="NCBI Taxonomy" id="1974856"/>
    <lineage>
        <taxon>Bacteria</taxon>
        <taxon>Candidatus Roizmaniibacteriota</taxon>
    </lineage>
</organism>
<dbReference type="PANTHER" id="PTHR12631:SF10">
    <property type="entry name" value="BETA-XYLOSIDASE-LIKE PROTEIN-RELATED"/>
    <property type="match status" value="1"/>
</dbReference>
<proteinExistence type="predicted"/>
<dbReference type="AlphaFoldDB" id="A0A2M6ITD0"/>
<protein>
    <recommendedName>
        <fullName evidence="3">Glycoside hydrolase family 5 domain-containing protein</fullName>
    </recommendedName>
</protein>
<evidence type="ECO:0008006" key="3">
    <source>
        <dbReference type="Google" id="ProtNLM"/>
    </source>
</evidence>
<reference evidence="1 2" key="1">
    <citation type="submission" date="2017-09" db="EMBL/GenBank/DDBJ databases">
        <title>Depth-based differentiation of microbial function through sediment-hosted aquifers and enrichment of novel symbionts in the deep terrestrial subsurface.</title>
        <authorList>
            <person name="Probst A.J."/>
            <person name="Ladd B."/>
            <person name="Jarett J.K."/>
            <person name="Geller-Mcgrath D.E."/>
            <person name="Sieber C.M."/>
            <person name="Emerson J.B."/>
            <person name="Anantharaman K."/>
            <person name="Thomas B.C."/>
            <person name="Malmstrom R."/>
            <person name="Stieglmeier M."/>
            <person name="Klingl A."/>
            <person name="Woyke T."/>
            <person name="Ryan C.M."/>
            <person name="Banfield J.F."/>
        </authorList>
    </citation>
    <scope>NUCLEOTIDE SEQUENCE [LARGE SCALE GENOMIC DNA]</scope>
    <source>
        <strain evidence="1">CG11_big_fil_rev_8_21_14_0_20_36_8</strain>
    </source>
</reference>
<accession>A0A2M6ITD0</accession>
<dbReference type="Proteomes" id="UP000231056">
    <property type="component" value="Unassembled WGS sequence"/>
</dbReference>
<gene>
    <name evidence="1" type="ORF">COV58_04185</name>
</gene>
<dbReference type="GO" id="GO:0004553">
    <property type="term" value="F:hydrolase activity, hydrolyzing O-glycosyl compounds"/>
    <property type="evidence" value="ECO:0007669"/>
    <property type="project" value="TreeGrafter"/>
</dbReference>
<comment type="caution">
    <text evidence="1">The sequence shown here is derived from an EMBL/GenBank/DDBJ whole genome shotgun (WGS) entry which is preliminary data.</text>
</comment>
<dbReference type="InterPro" id="IPR051923">
    <property type="entry name" value="Glycosyl_Hydrolase_39"/>
</dbReference>
<name>A0A2M6ITD0_9BACT</name>
<dbReference type="EMBL" id="PCVM01000099">
    <property type="protein sequence ID" value="PIQ73132.1"/>
    <property type="molecule type" value="Genomic_DNA"/>
</dbReference>
<dbReference type="InterPro" id="IPR017853">
    <property type="entry name" value="GH"/>
</dbReference>
<dbReference type="PANTHER" id="PTHR12631">
    <property type="entry name" value="ALPHA-L-IDURONIDASE"/>
    <property type="match status" value="1"/>
</dbReference>